<gene>
    <name evidence="3" type="ORF">G9U52_29975</name>
</gene>
<organism evidence="3 4">
    <name type="scientific">Paenibacillus agricola</name>
    <dbReference type="NCBI Taxonomy" id="2716264"/>
    <lineage>
        <taxon>Bacteria</taxon>
        <taxon>Bacillati</taxon>
        <taxon>Bacillota</taxon>
        <taxon>Bacilli</taxon>
        <taxon>Bacillales</taxon>
        <taxon>Paenibacillaceae</taxon>
        <taxon>Paenibacillus</taxon>
    </lineage>
</organism>
<keyword evidence="4" id="KW-1185">Reference proteome</keyword>
<dbReference type="Pfam" id="PF12729">
    <property type="entry name" value="4HB_MCP_1"/>
    <property type="match status" value="1"/>
</dbReference>
<evidence type="ECO:0000256" key="1">
    <source>
        <dbReference type="SAM" id="Phobius"/>
    </source>
</evidence>
<keyword evidence="1" id="KW-1133">Transmembrane helix</keyword>
<evidence type="ECO:0000313" key="4">
    <source>
        <dbReference type="Proteomes" id="UP001165962"/>
    </source>
</evidence>
<name>A0ABX0JFL0_9BACL</name>
<protein>
    <recommendedName>
        <fullName evidence="2">Chemotaxis methyl-accepting receptor HlyB-like 4HB MCP domain-containing protein</fullName>
    </recommendedName>
</protein>
<dbReference type="Proteomes" id="UP001165962">
    <property type="component" value="Unassembled WGS sequence"/>
</dbReference>
<evidence type="ECO:0000259" key="2">
    <source>
        <dbReference type="Pfam" id="PF12729"/>
    </source>
</evidence>
<accession>A0ABX0JFL0</accession>
<comment type="caution">
    <text evidence="3">The sequence shown here is derived from an EMBL/GenBank/DDBJ whole genome shotgun (WGS) entry which is preliminary data.</text>
</comment>
<evidence type="ECO:0000313" key="3">
    <source>
        <dbReference type="EMBL" id="NHN34054.1"/>
    </source>
</evidence>
<keyword evidence="1" id="KW-0812">Transmembrane</keyword>
<feature type="transmembrane region" description="Helical" evidence="1">
    <location>
        <begin position="215"/>
        <end position="237"/>
    </location>
</feature>
<dbReference type="InterPro" id="IPR024478">
    <property type="entry name" value="HlyB_4HB_MCP"/>
</dbReference>
<reference evidence="3" key="1">
    <citation type="submission" date="2020-03" db="EMBL/GenBank/DDBJ databases">
        <title>Draft sequencing of Paenibacilllus sp. S3N08.</title>
        <authorList>
            <person name="Kim D.-U."/>
        </authorList>
    </citation>
    <scope>NUCLEOTIDE SEQUENCE</scope>
    <source>
        <strain evidence="3">S3N08</strain>
    </source>
</reference>
<feature type="transmembrane region" description="Helical" evidence="1">
    <location>
        <begin position="33"/>
        <end position="51"/>
    </location>
</feature>
<dbReference type="EMBL" id="JAAOIW010000015">
    <property type="protein sequence ID" value="NHN34054.1"/>
    <property type="molecule type" value="Genomic_DNA"/>
</dbReference>
<sequence>MNIKRLQIHPEWLGRARMVIPPPHFAVAVRKKLIGSFVIVILLGFFGWTSLSRIASIQQDNENITNFWQFNIETMNKINGLAEQMPALQGNRSLEPNEDIKKQLMPEALMLFTAVELNLQHYETKIRTEEEQVYWDMLSNAWKNYKDFHSNASILSTQVIVVDDPGTNTDPSTKMLTSTQDAYDRMQKQLDLLIKLNREGNLASTAENERLYNQALAETVMTFLFAAAIAAGLSRVISKL</sequence>
<feature type="domain" description="Chemotaxis methyl-accepting receptor HlyB-like 4HB MCP" evidence="2">
    <location>
        <begin position="29"/>
        <end position="211"/>
    </location>
</feature>
<dbReference type="RefSeq" id="WP_166154613.1">
    <property type="nucleotide sequence ID" value="NZ_JAAOIW010000015.1"/>
</dbReference>
<keyword evidence="1" id="KW-0472">Membrane</keyword>
<proteinExistence type="predicted"/>